<organism evidence="2 3">
    <name type="scientific">Egibacter rhizosphaerae</name>
    <dbReference type="NCBI Taxonomy" id="1670831"/>
    <lineage>
        <taxon>Bacteria</taxon>
        <taxon>Bacillati</taxon>
        <taxon>Actinomycetota</taxon>
        <taxon>Nitriliruptoria</taxon>
        <taxon>Egibacterales</taxon>
        <taxon>Egibacteraceae</taxon>
        <taxon>Egibacter</taxon>
    </lineage>
</organism>
<gene>
    <name evidence="2" type="ORF">ER308_17235</name>
</gene>
<dbReference type="OrthoDB" id="4827181at2"/>
<keyword evidence="3" id="KW-1185">Reference proteome</keyword>
<evidence type="ECO:0000313" key="2">
    <source>
        <dbReference type="EMBL" id="QBI21141.1"/>
    </source>
</evidence>
<feature type="transmembrane region" description="Helical" evidence="1">
    <location>
        <begin position="38"/>
        <end position="58"/>
    </location>
</feature>
<accession>A0A411YJ16</accession>
<protein>
    <submittedName>
        <fullName evidence="2">Uncharacterized protein</fullName>
    </submittedName>
</protein>
<keyword evidence="1" id="KW-0812">Transmembrane</keyword>
<proteinExistence type="predicted"/>
<name>A0A411YJ16_9ACTN</name>
<feature type="transmembrane region" description="Helical" evidence="1">
    <location>
        <begin position="65"/>
        <end position="88"/>
    </location>
</feature>
<dbReference type="InterPro" id="IPR012340">
    <property type="entry name" value="NA-bd_OB-fold"/>
</dbReference>
<dbReference type="AlphaFoldDB" id="A0A411YJ16"/>
<keyword evidence="1" id="KW-0472">Membrane</keyword>
<dbReference type="Proteomes" id="UP000291469">
    <property type="component" value="Chromosome"/>
</dbReference>
<keyword evidence="1" id="KW-1133">Transmembrane helix</keyword>
<dbReference type="KEGG" id="erz:ER308_17235"/>
<evidence type="ECO:0000256" key="1">
    <source>
        <dbReference type="SAM" id="Phobius"/>
    </source>
</evidence>
<dbReference type="RefSeq" id="WP_131156134.1">
    <property type="nucleotide sequence ID" value="NZ_CP036402.1"/>
</dbReference>
<reference evidence="2 3" key="1">
    <citation type="submission" date="2019-01" db="EMBL/GenBank/DDBJ databases">
        <title>Egibacter rhizosphaerae EGI 80759T.</title>
        <authorList>
            <person name="Chen D.-D."/>
            <person name="Tian Y."/>
            <person name="Jiao J.-Y."/>
            <person name="Zhang X.-T."/>
            <person name="Zhang Y.-G."/>
            <person name="Zhang Y."/>
            <person name="Xiao M."/>
            <person name="Shu W.-S."/>
            <person name="Li W.-J."/>
        </authorList>
    </citation>
    <scope>NUCLEOTIDE SEQUENCE [LARGE SCALE GENOMIC DNA]</scope>
    <source>
        <strain evidence="2 3">EGI 80759</strain>
    </source>
</reference>
<sequence length="169" mass="16939">MIGFLIIGVIGLALLLVSALLGEILDGVFDALDIGGGGLLSGPVIGAFLAAFGFGGALTMNATEVGVPGGALAGLGSGIVVGGIAFGITRSLMRMPTDETMRTSDLVGATGVVVTPIPEGSFGEVNVQHLGQTVKYNARANRTIDVGTPIEVTTVLSSSALLVKRLDDS</sequence>
<dbReference type="Gene3D" id="2.40.50.140">
    <property type="entry name" value="Nucleic acid-binding proteins"/>
    <property type="match status" value="1"/>
</dbReference>
<dbReference type="EMBL" id="CP036402">
    <property type="protein sequence ID" value="QBI21141.1"/>
    <property type="molecule type" value="Genomic_DNA"/>
</dbReference>
<evidence type="ECO:0000313" key="3">
    <source>
        <dbReference type="Proteomes" id="UP000291469"/>
    </source>
</evidence>